<dbReference type="AlphaFoldDB" id="A0A6M0H3B0"/>
<dbReference type="EMBL" id="JAAGPU010000011">
    <property type="protein sequence ID" value="NEU04684.1"/>
    <property type="molecule type" value="Genomic_DNA"/>
</dbReference>
<dbReference type="PANTHER" id="PTHR33303:SF2">
    <property type="entry name" value="COA-BINDING DOMAIN-CONTAINING PROTEIN"/>
    <property type="match status" value="1"/>
</dbReference>
<dbReference type="InterPro" id="IPR003781">
    <property type="entry name" value="CoA-bd"/>
</dbReference>
<dbReference type="SUPFAM" id="SSF51735">
    <property type="entry name" value="NAD(P)-binding Rossmann-fold domains"/>
    <property type="match status" value="1"/>
</dbReference>
<proteinExistence type="predicted"/>
<dbReference type="SMART" id="SM00881">
    <property type="entry name" value="CoA_binding"/>
    <property type="match status" value="1"/>
</dbReference>
<reference evidence="2 3" key="1">
    <citation type="submission" date="2020-02" db="EMBL/GenBank/DDBJ databases">
        <title>Genome assembly of a novel Clostridium senegalense strain.</title>
        <authorList>
            <person name="Gupta T.B."/>
            <person name="Jauregui R."/>
            <person name="Maclean P."/>
            <person name="Nawarathana A."/>
            <person name="Brightwell G."/>
        </authorList>
    </citation>
    <scope>NUCLEOTIDE SEQUENCE [LARGE SCALE GENOMIC DNA]</scope>
    <source>
        <strain evidence="2 3">AGRFS4</strain>
    </source>
</reference>
<dbReference type="RefSeq" id="WP_061996810.1">
    <property type="nucleotide sequence ID" value="NZ_JAAGPU010000011.1"/>
</dbReference>
<dbReference type="Pfam" id="PF13380">
    <property type="entry name" value="CoA_binding_2"/>
    <property type="match status" value="1"/>
</dbReference>
<dbReference type="InterPro" id="IPR036291">
    <property type="entry name" value="NAD(P)-bd_dom_sf"/>
</dbReference>
<protein>
    <submittedName>
        <fullName evidence="2">CoA-binding protein</fullName>
    </submittedName>
</protein>
<feature type="domain" description="CoA-binding" evidence="1">
    <location>
        <begin position="5"/>
        <end position="97"/>
    </location>
</feature>
<dbReference type="PANTHER" id="PTHR33303">
    <property type="entry name" value="CYTOPLASMIC PROTEIN-RELATED"/>
    <property type="match status" value="1"/>
</dbReference>
<evidence type="ECO:0000313" key="3">
    <source>
        <dbReference type="Proteomes" id="UP000481872"/>
    </source>
</evidence>
<dbReference type="Gene3D" id="3.40.50.720">
    <property type="entry name" value="NAD(P)-binding Rossmann-like Domain"/>
    <property type="match status" value="1"/>
</dbReference>
<accession>A0A6M0H3B0</accession>
<evidence type="ECO:0000259" key="1">
    <source>
        <dbReference type="SMART" id="SM00881"/>
    </source>
</evidence>
<comment type="caution">
    <text evidence="2">The sequence shown here is derived from an EMBL/GenBank/DDBJ whole genome shotgun (WGS) entry which is preliminary data.</text>
</comment>
<name>A0A6M0H3B0_9CLOT</name>
<dbReference type="Proteomes" id="UP000481872">
    <property type="component" value="Unassembled WGS sequence"/>
</dbReference>
<gene>
    <name evidence="2" type="ORF">G3M99_07355</name>
</gene>
<organism evidence="2 3">
    <name type="scientific">Clostridium senegalense</name>
    <dbReference type="NCBI Taxonomy" id="1465809"/>
    <lineage>
        <taxon>Bacteria</taxon>
        <taxon>Bacillati</taxon>
        <taxon>Bacillota</taxon>
        <taxon>Clostridia</taxon>
        <taxon>Eubacteriales</taxon>
        <taxon>Clostridiaceae</taxon>
        <taxon>Clostridium</taxon>
    </lineage>
</organism>
<sequence>MVDEMLQLKVWAVVGASDDESKFGYKIPKRLREKGYTVYGINPKGKAIDGIEVYPLISDLPQKPDVVNMIVNPKISLSTLDQIKEAGIENVWFQPGSFDKEVLDKARTLGLNIELNHCAYVELNNI</sequence>
<evidence type="ECO:0000313" key="2">
    <source>
        <dbReference type="EMBL" id="NEU04684.1"/>
    </source>
</evidence>
<keyword evidence="3" id="KW-1185">Reference proteome</keyword>